<evidence type="ECO:0000313" key="11">
    <source>
        <dbReference type="Proteomes" id="UP000658613"/>
    </source>
</evidence>
<feature type="transmembrane region" description="Helical" evidence="9">
    <location>
        <begin position="373"/>
        <end position="393"/>
    </location>
</feature>
<dbReference type="AlphaFoldDB" id="A0A931DWC7"/>
<evidence type="ECO:0000256" key="5">
    <source>
        <dbReference type="ARBA" id="ARBA00022984"/>
    </source>
</evidence>
<dbReference type="InterPro" id="IPR051050">
    <property type="entry name" value="Lipid_II_flippase_MurJ/MviN"/>
</dbReference>
<comment type="subcellular location">
    <subcellularLocation>
        <location evidence="1">Cell membrane</location>
        <topology evidence="1">Multi-pass membrane protein</topology>
    </subcellularLocation>
</comment>
<evidence type="ECO:0000256" key="8">
    <source>
        <dbReference type="SAM" id="MobiDB-lite"/>
    </source>
</evidence>
<feature type="transmembrane region" description="Helical" evidence="9">
    <location>
        <begin position="405"/>
        <end position="429"/>
    </location>
</feature>
<dbReference type="GO" id="GO:0005886">
    <property type="term" value="C:plasma membrane"/>
    <property type="evidence" value="ECO:0007669"/>
    <property type="project" value="UniProtKB-SubCell"/>
</dbReference>
<feature type="transmembrane region" description="Helical" evidence="9">
    <location>
        <begin position="435"/>
        <end position="458"/>
    </location>
</feature>
<dbReference type="GO" id="GO:0009252">
    <property type="term" value="P:peptidoglycan biosynthetic process"/>
    <property type="evidence" value="ECO:0007669"/>
    <property type="project" value="UniProtKB-KW"/>
</dbReference>
<feature type="transmembrane region" description="Helical" evidence="9">
    <location>
        <begin position="66"/>
        <end position="85"/>
    </location>
</feature>
<comment type="caution">
    <text evidence="10">The sequence shown here is derived from an EMBL/GenBank/DDBJ whole genome shotgun (WGS) entry which is preliminary data.</text>
</comment>
<keyword evidence="2" id="KW-1003">Cell membrane</keyword>
<dbReference type="GO" id="GO:0015648">
    <property type="term" value="F:lipid-linked peptidoglycan transporter activity"/>
    <property type="evidence" value="ECO:0007669"/>
    <property type="project" value="TreeGrafter"/>
</dbReference>
<accession>A0A931DWC7</accession>
<sequence length="1108" mass="116236">MTRQVQAEEAQPSTTSDSQVVRSTGSMAVATLLSRITGFIRTVLITSALGGAIASAFNTANVLPNMITEIVLGSVLTALVVPVLVRAEQEDPDHGAAFIRRLFTLTITLLSVVTVVAVIAAPLLTRLLLVSEGKVNLGQSTAFAYLLLPQIFFYGLFSLFMAVLNTKEVFRPGAWAPVVNNLVSIAVLCAYLLLPGSLHPDEAVSITDPHVLLLGLGTTAGVVVQCLIMLPALKRLKIDLRPLWGIDDRLKQFGGMALAIISYVAISQVGYIFNNRIADNADASAPVIYMQHWMLLQVPYGIIGVTLLTAIMPRLSRNAAHGDDKAVVRDLTVGTKLTFIALIPIIIFLTALGPDIGNALFGYGNFTTAEARTLGLTLSFSAFTLIPYALVMLHLRVFYAREEAWTPTFIIAGITITKVALAFLAPVVADRPQDVVVLLGAANGFGFIAGALVGSILLRRRLGSLGTPAVLLTSAWAAGAGLVGLLAAWLVRMLLRAFPGTLSGFTDSLGLRESVGLLVEISLLGIIFVIVTGVVLAFSGLPEVASIGQVLRRIPGLNKVIKPAAAPEESDMPAVSDSPDVADVADQLAAPADPREVSSQVLAADSFNASPVPPPMSAGVVRGPRLVPGAAVSDGRFRLLRHHGSTAEAQFWQAREQETGRDVALVFVDTCGSDGEAVTPRQAAIDAAGICHRTNKLAALNLNSVAGSIETIRYRTGCVVVADWVPGSSIQAVASSGETLSGEAVAHSLAPLTDNVAQAHEAGIPLGLHHRDQLRVSEDGFIVLAFPMIMPRAEMSDDSAALASALELLSGAARSTDLADAAAAAQDLASDDAAEADDFRALAGQLDAIGTAPPQEVQTVTNEPVTTPPIPHAPEDRPEEPDTVSGFGDRGMGTGATIALLIVAVITVLIAAALTTYFVGVLGKNNPDTPVAESVAEGDGSAKPGRANLPVLVRPLSPELWRGTQGSDQDTAAGSYGNEDLANLVDDDPATEFTINPQMAIKLVSGDSNPPPTFQLNQVLITTSKGDMDYTVYALTEDNLSPTNLTDLRVLDTGTLHNGQNQIDVTSTPVVSGIIVAFQGERADLFDRPDVGPTPVGEIAMVGLRALP</sequence>
<keyword evidence="3 9" id="KW-0812">Transmembrane</keyword>
<dbReference type="Pfam" id="PF03023">
    <property type="entry name" value="MurJ"/>
    <property type="match status" value="1"/>
</dbReference>
<feature type="transmembrane region" description="Helical" evidence="9">
    <location>
        <begin position="470"/>
        <end position="495"/>
    </location>
</feature>
<feature type="region of interest" description="Disordered" evidence="8">
    <location>
        <begin position="857"/>
        <end position="888"/>
    </location>
</feature>
<keyword evidence="5" id="KW-0573">Peptidoglycan synthesis</keyword>
<feature type="transmembrane region" description="Helical" evidence="9">
    <location>
        <begin position="143"/>
        <end position="163"/>
    </location>
</feature>
<feature type="transmembrane region" description="Helical" evidence="9">
    <location>
        <begin position="214"/>
        <end position="233"/>
    </location>
</feature>
<dbReference type="PANTHER" id="PTHR47019:SF1">
    <property type="entry name" value="LIPID II FLIPPASE MURJ"/>
    <property type="match status" value="1"/>
</dbReference>
<keyword evidence="11" id="KW-1185">Reference proteome</keyword>
<dbReference type="GO" id="GO:0034204">
    <property type="term" value="P:lipid translocation"/>
    <property type="evidence" value="ECO:0007669"/>
    <property type="project" value="TreeGrafter"/>
</dbReference>
<dbReference type="Gene3D" id="3.30.200.20">
    <property type="entry name" value="Phosphorylase Kinase, domain 1"/>
    <property type="match status" value="1"/>
</dbReference>
<dbReference type="CDD" id="cd13973">
    <property type="entry name" value="PK_MviN-like"/>
    <property type="match status" value="1"/>
</dbReference>
<keyword evidence="7 9" id="KW-0472">Membrane</keyword>
<keyword evidence="4" id="KW-0133">Cell shape</keyword>
<feature type="transmembrane region" description="Helical" evidence="9">
    <location>
        <begin position="515"/>
        <end position="538"/>
    </location>
</feature>
<evidence type="ECO:0000256" key="1">
    <source>
        <dbReference type="ARBA" id="ARBA00004651"/>
    </source>
</evidence>
<organism evidence="10 11">
    <name type="scientific">Corynebacterium aquatimens</name>
    <dbReference type="NCBI Taxonomy" id="1190508"/>
    <lineage>
        <taxon>Bacteria</taxon>
        <taxon>Bacillati</taxon>
        <taxon>Actinomycetota</taxon>
        <taxon>Actinomycetes</taxon>
        <taxon>Mycobacteriales</taxon>
        <taxon>Corynebacteriaceae</taxon>
        <taxon>Corynebacterium</taxon>
    </lineage>
</organism>
<dbReference type="EMBL" id="JADOUE010000001">
    <property type="protein sequence ID" value="MBG6122724.1"/>
    <property type="molecule type" value="Genomic_DNA"/>
</dbReference>
<dbReference type="Proteomes" id="UP000658613">
    <property type="component" value="Unassembled WGS sequence"/>
</dbReference>
<feature type="transmembrane region" description="Helical" evidence="9">
    <location>
        <begin position="97"/>
        <end position="123"/>
    </location>
</feature>
<evidence type="ECO:0000256" key="7">
    <source>
        <dbReference type="ARBA" id="ARBA00023136"/>
    </source>
</evidence>
<feature type="transmembrane region" description="Helical" evidence="9">
    <location>
        <begin position="175"/>
        <end position="194"/>
    </location>
</feature>
<evidence type="ECO:0000256" key="9">
    <source>
        <dbReference type="SAM" id="Phobius"/>
    </source>
</evidence>
<proteinExistence type="predicted"/>
<gene>
    <name evidence="10" type="ORF">IW254_001693</name>
</gene>
<evidence type="ECO:0000313" key="10">
    <source>
        <dbReference type="EMBL" id="MBG6122724.1"/>
    </source>
</evidence>
<dbReference type="CDD" id="cd13123">
    <property type="entry name" value="MATE_MurJ_like"/>
    <property type="match status" value="1"/>
</dbReference>
<dbReference type="PANTHER" id="PTHR47019">
    <property type="entry name" value="LIPID II FLIPPASE MURJ"/>
    <property type="match status" value="1"/>
</dbReference>
<feature type="transmembrane region" description="Helical" evidence="9">
    <location>
        <begin position="253"/>
        <end position="273"/>
    </location>
</feature>
<evidence type="ECO:0000256" key="4">
    <source>
        <dbReference type="ARBA" id="ARBA00022960"/>
    </source>
</evidence>
<keyword evidence="6 9" id="KW-1133">Transmembrane helix</keyword>
<reference evidence="10" key="1">
    <citation type="submission" date="2020-11" db="EMBL/GenBank/DDBJ databases">
        <title>Sequencing the genomes of 1000 actinobacteria strains.</title>
        <authorList>
            <person name="Klenk H.-P."/>
        </authorList>
    </citation>
    <scope>NUCLEOTIDE SEQUENCE</scope>
    <source>
        <strain evidence="10">DSM 45632</strain>
    </source>
</reference>
<feature type="transmembrane region" description="Helical" evidence="9">
    <location>
        <begin position="898"/>
        <end position="920"/>
    </location>
</feature>
<evidence type="ECO:0000256" key="2">
    <source>
        <dbReference type="ARBA" id="ARBA00022475"/>
    </source>
</evidence>
<feature type="transmembrane region" description="Helical" evidence="9">
    <location>
        <begin position="293"/>
        <end position="312"/>
    </location>
</feature>
<name>A0A931DWC7_9CORY</name>
<evidence type="ECO:0000256" key="6">
    <source>
        <dbReference type="ARBA" id="ARBA00022989"/>
    </source>
</evidence>
<feature type="transmembrane region" description="Helical" evidence="9">
    <location>
        <begin position="333"/>
        <end position="353"/>
    </location>
</feature>
<feature type="transmembrane region" description="Helical" evidence="9">
    <location>
        <begin position="39"/>
        <end position="60"/>
    </location>
</feature>
<protein>
    <submittedName>
        <fullName evidence="10">Peptidoglycan lipid II flippase</fullName>
    </submittedName>
</protein>
<dbReference type="GO" id="GO:0008360">
    <property type="term" value="P:regulation of cell shape"/>
    <property type="evidence" value="ECO:0007669"/>
    <property type="project" value="UniProtKB-KW"/>
</dbReference>
<dbReference type="InterPro" id="IPR004268">
    <property type="entry name" value="MurJ"/>
</dbReference>
<dbReference type="PRINTS" id="PR01806">
    <property type="entry name" value="VIRFACTRMVIN"/>
</dbReference>
<evidence type="ECO:0000256" key="3">
    <source>
        <dbReference type="ARBA" id="ARBA00022692"/>
    </source>
</evidence>